<dbReference type="PRINTS" id="PR00326">
    <property type="entry name" value="GTP1OBG"/>
</dbReference>
<dbReference type="FunFam" id="3.40.50.300:FF:000493">
    <property type="entry name" value="Guanine nucleotide-binding protein-like 3-like protein"/>
    <property type="match status" value="1"/>
</dbReference>
<protein>
    <recommendedName>
        <fullName evidence="7">CP-type G domain-containing protein</fullName>
    </recommendedName>
</protein>
<dbReference type="GO" id="GO:0005525">
    <property type="term" value="F:GTP binding"/>
    <property type="evidence" value="ECO:0007669"/>
    <property type="project" value="UniProtKB-KW"/>
</dbReference>
<dbReference type="CDD" id="cd04178">
    <property type="entry name" value="Nucleostemin_like"/>
    <property type="match status" value="1"/>
</dbReference>
<dbReference type="InterPro" id="IPR006073">
    <property type="entry name" value="GTP-bd"/>
</dbReference>
<evidence type="ECO:0000256" key="3">
    <source>
        <dbReference type="ARBA" id="ARBA00023054"/>
    </source>
</evidence>
<comment type="caution">
    <text evidence="8">The sequence shown here is derived from an EMBL/GenBank/DDBJ whole genome shotgun (WGS) entry which is preliminary data.</text>
</comment>
<dbReference type="PROSITE" id="PS51721">
    <property type="entry name" value="G_CP"/>
    <property type="match status" value="1"/>
</dbReference>
<name>A0AA88YDT7_PINIB</name>
<dbReference type="InterPro" id="IPR030378">
    <property type="entry name" value="G_CP_dom"/>
</dbReference>
<dbReference type="Gene3D" id="3.40.50.300">
    <property type="entry name" value="P-loop containing nucleotide triphosphate hydrolases"/>
    <property type="match status" value="1"/>
</dbReference>
<dbReference type="Gene3D" id="1.10.1580.10">
    <property type="match status" value="1"/>
</dbReference>
<keyword evidence="4" id="KW-0342">GTP-binding</keyword>
<dbReference type="FunFam" id="1.10.1580.10:FF:000002">
    <property type="entry name" value="Guanine nucleotide-binding protein-like 3 (nucleolar)-like"/>
    <property type="match status" value="1"/>
</dbReference>
<feature type="region of interest" description="Disordered" evidence="6">
    <location>
        <begin position="440"/>
        <end position="486"/>
    </location>
</feature>
<dbReference type="PANTHER" id="PTHR11089:SF30">
    <property type="entry name" value="GUANINE NUCLEOTIDE-BINDING PROTEIN-LIKE 3 HOMOLOG"/>
    <property type="match status" value="1"/>
</dbReference>
<dbReference type="Proteomes" id="UP001186944">
    <property type="component" value="Unassembled WGS sequence"/>
</dbReference>
<evidence type="ECO:0000313" key="8">
    <source>
        <dbReference type="EMBL" id="KAK3102928.1"/>
    </source>
</evidence>
<dbReference type="PANTHER" id="PTHR11089">
    <property type="entry name" value="GTP-BINDING PROTEIN-RELATED"/>
    <property type="match status" value="1"/>
</dbReference>
<proteinExistence type="predicted"/>
<evidence type="ECO:0000256" key="4">
    <source>
        <dbReference type="ARBA" id="ARBA00023134"/>
    </source>
</evidence>
<reference evidence="8" key="1">
    <citation type="submission" date="2019-08" db="EMBL/GenBank/DDBJ databases">
        <title>The improved chromosome-level genome for the pearl oyster Pinctada fucata martensii using PacBio sequencing and Hi-C.</title>
        <authorList>
            <person name="Zheng Z."/>
        </authorList>
    </citation>
    <scope>NUCLEOTIDE SEQUENCE</scope>
    <source>
        <strain evidence="8">ZZ-2019</strain>
        <tissue evidence="8">Adductor muscle</tissue>
    </source>
</reference>
<keyword evidence="3" id="KW-0175">Coiled coil</keyword>
<gene>
    <name evidence="8" type="ORF">FSP39_014994</name>
</gene>
<keyword evidence="5" id="KW-0539">Nucleus</keyword>
<keyword evidence="9" id="KW-1185">Reference proteome</keyword>
<sequence>EKLEEEREKQKERRKKEREKNMNKRRNLESLVKDAQRKTAEYEKKKSGQSTQQGQFVGGKAVETSLKAYYKEFKKVVDAADVVLEVLDARDPLGSRCRQMEDHIISSGTNKRLVLVLNKIDLVPRENVDAWLKHLRNEFPTIAFKASTQTQSVNLSQTKVPLALASDDLLKSSHCVGAEILMKLLGNYCRNKDIKTAIRVGVVGFPNTGKSSIINSLKRAKACNVGAMPGVTKSMQEVQLDKHIKLLDSPGVVMATNVSDTSVILRNCVKLESLEDPVEPVQAILKRCSKQQIILHYKIADYKDVNGFLSLLARRLGKLKRGGVPDVDKAARSVLQDWTLGKITYYTHPPEQHTLPTHVSATFVQEMGKEFNLDDLVTEEEEKVLKSLEKNSSKFMLVDSLGPAKVVMSEEDIIEDIEEEDMGEEEEDDVLDDEEEIIMEEEDDEMKSVTVPVKSNSRKSSRKSSVSSETNKTKSKLTDEAKVKASIPQLNKERIKAFKQMKKKRKRAGWLITYNQ</sequence>
<evidence type="ECO:0000256" key="2">
    <source>
        <dbReference type="ARBA" id="ARBA00022741"/>
    </source>
</evidence>
<evidence type="ECO:0000259" key="7">
    <source>
        <dbReference type="PROSITE" id="PS51721"/>
    </source>
</evidence>
<feature type="region of interest" description="Disordered" evidence="6">
    <location>
        <begin position="1"/>
        <end position="56"/>
    </location>
</feature>
<dbReference type="InterPro" id="IPR023179">
    <property type="entry name" value="GTP-bd_ortho_bundle_sf"/>
</dbReference>
<keyword evidence="2" id="KW-0547">Nucleotide-binding</keyword>
<dbReference type="InterPro" id="IPR027417">
    <property type="entry name" value="P-loop_NTPase"/>
</dbReference>
<feature type="domain" description="CP-type G" evidence="7">
    <location>
        <begin position="70"/>
        <end position="255"/>
    </location>
</feature>
<evidence type="ECO:0000313" key="9">
    <source>
        <dbReference type="Proteomes" id="UP001186944"/>
    </source>
</evidence>
<dbReference type="AlphaFoldDB" id="A0AA88YDT7"/>
<feature type="compositionally biased region" description="Basic and acidic residues" evidence="6">
    <location>
        <begin position="18"/>
        <end position="46"/>
    </location>
</feature>
<comment type="subcellular location">
    <subcellularLocation>
        <location evidence="1">Nucleus</location>
    </subcellularLocation>
</comment>
<dbReference type="EMBL" id="VSWD01000005">
    <property type="protein sequence ID" value="KAK3102928.1"/>
    <property type="molecule type" value="Genomic_DNA"/>
</dbReference>
<organism evidence="8 9">
    <name type="scientific">Pinctada imbricata</name>
    <name type="common">Atlantic pearl-oyster</name>
    <name type="synonym">Pinctada martensii</name>
    <dbReference type="NCBI Taxonomy" id="66713"/>
    <lineage>
        <taxon>Eukaryota</taxon>
        <taxon>Metazoa</taxon>
        <taxon>Spiralia</taxon>
        <taxon>Lophotrochozoa</taxon>
        <taxon>Mollusca</taxon>
        <taxon>Bivalvia</taxon>
        <taxon>Autobranchia</taxon>
        <taxon>Pteriomorphia</taxon>
        <taxon>Pterioida</taxon>
        <taxon>Pterioidea</taxon>
        <taxon>Pteriidae</taxon>
        <taxon>Pinctada</taxon>
    </lineage>
</organism>
<dbReference type="InterPro" id="IPR050755">
    <property type="entry name" value="TRAFAC_YlqF/YawG_RiboMat"/>
</dbReference>
<dbReference type="GO" id="GO:0005730">
    <property type="term" value="C:nucleolus"/>
    <property type="evidence" value="ECO:0007669"/>
    <property type="project" value="TreeGrafter"/>
</dbReference>
<feature type="compositionally biased region" description="Basic and acidic residues" evidence="6">
    <location>
        <begin position="1"/>
        <end position="11"/>
    </location>
</feature>
<dbReference type="Pfam" id="PF01926">
    <property type="entry name" value="MMR_HSR1"/>
    <property type="match status" value="1"/>
</dbReference>
<evidence type="ECO:0000256" key="5">
    <source>
        <dbReference type="ARBA" id="ARBA00023242"/>
    </source>
</evidence>
<accession>A0AA88YDT7</accession>
<dbReference type="SUPFAM" id="SSF52540">
    <property type="entry name" value="P-loop containing nucleoside triphosphate hydrolases"/>
    <property type="match status" value="1"/>
</dbReference>
<evidence type="ECO:0000256" key="1">
    <source>
        <dbReference type="ARBA" id="ARBA00004123"/>
    </source>
</evidence>
<evidence type="ECO:0000256" key="6">
    <source>
        <dbReference type="SAM" id="MobiDB-lite"/>
    </source>
</evidence>
<feature type="non-terminal residue" evidence="8">
    <location>
        <position position="1"/>
    </location>
</feature>